<accession>D5RJX4</accession>
<gene>
    <name evidence="2" type="ORF">HMPREF0731_1384</name>
</gene>
<protein>
    <submittedName>
        <fullName evidence="2">Uncharacterized protein</fullName>
    </submittedName>
</protein>
<comment type="caution">
    <text evidence="2">The sequence shown here is derived from an EMBL/GenBank/DDBJ whole genome shotgun (WGS) entry which is preliminary data.</text>
</comment>
<proteinExistence type="predicted"/>
<keyword evidence="3" id="KW-1185">Reference proteome</keyword>
<feature type="non-terminal residue" evidence="2">
    <location>
        <position position="1"/>
    </location>
</feature>
<evidence type="ECO:0000256" key="1">
    <source>
        <dbReference type="SAM" id="MobiDB-lite"/>
    </source>
</evidence>
<feature type="compositionally biased region" description="Low complexity" evidence="1">
    <location>
        <begin position="49"/>
        <end position="58"/>
    </location>
</feature>
<evidence type="ECO:0000313" key="3">
    <source>
        <dbReference type="Proteomes" id="UP000005324"/>
    </source>
</evidence>
<dbReference type="HOGENOM" id="CLU_2966619_0_0_5"/>
<dbReference type="Proteomes" id="UP000005324">
    <property type="component" value="Unassembled WGS sequence"/>
</dbReference>
<organism evidence="2 3">
    <name type="scientific">Pseudoroseomonas cervicalis ATCC 49957</name>
    <dbReference type="NCBI Taxonomy" id="525371"/>
    <lineage>
        <taxon>Bacteria</taxon>
        <taxon>Pseudomonadati</taxon>
        <taxon>Pseudomonadota</taxon>
        <taxon>Alphaproteobacteria</taxon>
        <taxon>Acetobacterales</taxon>
        <taxon>Roseomonadaceae</taxon>
        <taxon>Roseomonas</taxon>
    </lineage>
</organism>
<evidence type="ECO:0000313" key="2">
    <source>
        <dbReference type="EMBL" id="EFH12390.1"/>
    </source>
</evidence>
<name>D5RJX4_9PROT</name>
<reference evidence="2 3" key="1">
    <citation type="submission" date="2010-04" db="EMBL/GenBank/DDBJ databases">
        <authorList>
            <person name="Qin X."/>
            <person name="Bachman B."/>
            <person name="Battles P."/>
            <person name="Bell A."/>
            <person name="Bess C."/>
            <person name="Bickham C."/>
            <person name="Chaboub L."/>
            <person name="Chen D."/>
            <person name="Coyle M."/>
            <person name="Deiros D.R."/>
            <person name="Dinh H."/>
            <person name="Forbes L."/>
            <person name="Fowler G."/>
            <person name="Francisco L."/>
            <person name="Fu Q."/>
            <person name="Gubbala S."/>
            <person name="Hale W."/>
            <person name="Han Y."/>
            <person name="Hemphill L."/>
            <person name="Highlander S.K."/>
            <person name="Hirani K."/>
            <person name="Hogues M."/>
            <person name="Jackson L."/>
            <person name="Jakkamsetti A."/>
            <person name="Javaid M."/>
            <person name="Jiang H."/>
            <person name="Korchina V."/>
            <person name="Kovar C."/>
            <person name="Lara F."/>
            <person name="Lee S."/>
            <person name="Mata R."/>
            <person name="Mathew T."/>
            <person name="Moen C."/>
            <person name="Morales K."/>
            <person name="Munidasa M."/>
            <person name="Nazareth L."/>
            <person name="Ngo R."/>
            <person name="Nguyen L."/>
            <person name="Okwuonu G."/>
            <person name="Ongeri F."/>
            <person name="Patil S."/>
            <person name="Petrosino J."/>
            <person name="Pham C."/>
            <person name="Pham P."/>
            <person name="Pu L.-L."/>
            <person name="Puazo M."/>
            <person name="Raj R."/>
            <person name="Reid J."/>
            <person name="Rouhana J."/>
            <person name="Saada N."/>
            <person name="Shang Y."/>
            <person name="Simmons D."/>
            <person name="Thornton R."/>
            <person name="Warren J."/>
            <person name="Weissenberger G."/>
            <person name="Zhang J."/>
            <person name="Zhang L."/>
            <person name="Zhou C."/>
            <person name="Zhu D."/>
            <person name="Muzny D."/>
            <person name="Worley K."/>
            <person name="Gibbs R."/>
        </authorList>
    </citation>
    <scope>NUCLEOTIDE SEQUENCE [LARGE SCALE GENOMIC DNA]</scope>
    <source>
        <strain evidence="2 3">ATCC 49957</strain>
    </source>
</reference>
<dbReference type="AlphaFoldDB" id="D5RJX4"/>
<feature type="compositionally biased region" description="Low complexity" evidence="1">
    <location>
        <begin position="1"/>
        <end position="14"/>
    </location>
</feature>
<sequence length="58" mass="5753">APAPSGQATAAAWPRRAKATAQSAAPVRSSARISQRVIGRAESGGGGAWRSRAGAGRP</sequence>
<feature type="region of interest" description="Disordered" evidence="1">
    <location>
        <begin position="1"/>
        <end position="58"/>
    </location>
</feature>
<dbReference type="EMBL" id="ADVL01000231">
    <property type="protein sequence ID" value="EFH12390.1"/>
    <property type="molecule type" value="Genomic_DNA"/>
</dbReference>